<dbReference type="EMBL" id="WHNY01000027">
    <property type="protein sequence ID" value="NOU64105.1"/>
    <property type="molecule type" value="Genomic_DNA"/>
</dbReference>
<dbReference type="RefSeq" id="WP_171629864.1">
    <property type="nucleotide sequence ID" value="NZ_WHNY01000027.1"/>
</dbReference>
<proteinExistence type="predicted"/>
<reference evidence="1 2" key="1">
    <citation type="submission" date="2019-10" db="EMBL/GenBank/DDBJ databases">
        <title>Description of Paenibacillus humi sp. nov.</title>
        <authorList>
            <person name="Carlier A."/>
            <person name="Qi S."/>
        </authorList>
    </citation>
    <scope>NUCLEOTIDE SEQUENCE [LARGE SCALE GENOMIC DNA]</scope>
    <source>
        <strain evidence="1 2">LMG 31461</strain>
    </source>
</reference>
<keyword evidence="2" id="KW-1185">Reference proteome</keyword>
<gene>
    <name evidence="1" type="ORF">GC096_08720</name>
</gene>
<evidence type="ECO:0008006" key="3">
    <source>
        <dbReference type="Google" id="ProtNLM"/>
    </source>
</evidence>
<evidence type="ECO:0000313" key="1">
    <source>
        <dbReference type="EMBL" id="NOU64105.1"/>
    </source>
</evidence>
<sequence>MLMPITYAEKNLFSKNAQEIVVELLDRSYDNSVLLFKVLAHSVQNNATLVQSLDESIFENTEVFKEQFSNLLQHALTQAYTNKQVMTESTKDYSVKELSKYFGVSVVSIHNWLDQGRFEGIERAGDHKHNRISGDTLYITAAGKKLKVDDVVKMWEQQELEHEQQHQQEDNLSYYTRQIAIYEHKYNGEYEATLGAKNELTPEEETDAQVWKHLLRRQTLEFRITKE</sequence>
<protein>
    <recommendedName>
        <fullName evidence="3">Helix-turn-helix domain-containing protein</fullName>
    </recommendedName>
</protein>
<organism evidence="1 2">
    <name type="scientific">Paenibacillus plantarum</name>
    <dbReference type="NCBI Taxonomy" id="2654975"/>
    <lineage>
        <taxon>Bacteria</taxon>
        <taxon>Bacillati</taxon>
        <taxon>Bacillota</taxon>
        <taxon>Bacilli</taxon>
        <taxon>Bacillales</taxon>
        <taxon>Paenibacillaceae</taxon>
        <taxon>Paenibacillus</taxon>
    </lineage>
</organism>
<accession>A0ABX1X6P5</accession>
<comment type="caution">
    <text evidence="1">The sequence shown here is derived from an EMBL/GenBank/DDBJ whole genome shotgun (WGS) entry which is preliminary data.</text>
</comment>
<name>A0ABX1X6P5_9BACL</name>
<evidence type="ECO:0000313" key="2">
    <source>
        <dbReference type="Proteomes" id="UP000653578"/>
    </source>
</evidence>
<dbReference type="Proteomes" id="UP000653578">
    <property type="component" value="Unassembled WGS sequence"/>
</dbReference>